<gene>
    <name evidence="1" type="ORF">HL667_27530</name>
</gene>
<proteinExistence type="predicted"/>
<dbReference type="EMBL" id="JABFDN010000012">
    <property type="protein sequence ID" value="NPU68783.1"/>
    <property type="molecule type" value="Genomic_DNA"/>
</dbReference>
<reference evidence="1" key="1">
    <citation type="submission" date="2020-05" db="EMBL/GenBank/DDBJ databases">
        <title>Nod-independent and nitrogen-fixing Bradyrhizobium aeschynomene sp. nov. isolated from nodules of Aeschynomene indica.</title>
        <authorList>
            <person name="Zhang Z."/>
        </authorList>
    </citation>
    <scope>NUCLEOTIDE SEQUENCE</scope>
    <source>
        <strain evidence="1">83012</strain>
    </source>
</reference>
<comment type="caution">
    <text evidence="1">The sequence shown here is derived from an EMBL/GenBank/DDBJ whole genome shotgun (WGS) entry which is preliminary data.</text>
</comment>
<accession>A0ABX2CKX1</accession>
<keyword evidence="2" id="KW-1185">Reference proteome</keyword>
<protein>
    <submittedName>
        <fullName evidence="1">Uncharacterized protein</fullName>
    </submittedName>
</protein>
<evidence type="ECO:0000313" key="1">
    <source>
        <dbReference type="EMBL" id="NPU68783.1"/>
    </source>
</evidence>
<sequence length="70" mass="7395">MRGLSDGASDLIEGFQQMSSSARAFGRRPTGLMSLMIRQNAQLICPTSSPAVADLPRSTAALSFAIAIRP</sequence>
<name>A0ABX2CKX1_9BRAD</name>
<evidence type="ECO:0000313" key="2">
    <source>
        <dbReference type="Proteomes" id="UP000886476"/>
    </source>
</evidence>
<organism evidence="1 2">
    <name type="scientific">Bradyrhizobium aeschynomenes</name>
    <dbReference type="NCBI Taxonomy" id="2734909"/>
    <lineage>
        <taxon>Bacteria</taxon>
        <taxon>Pseudomonadati</taxon>
        <taxon>Pseudomonadota</taxon>
        <taxon>Alphaproteobacteria</taxon>
        <taxon>Hyphomicrobiales</taxon>
        <taxon>Nitrobacteraceae</taxon>
        <taxon>Bradyrhizobium</taxon>
    </lineage>
</organism>
<dbReference type="RefSeq" id="WP_172113832.1">
    <property type="nucleotide sequence ID" value="NZ_JABFDN010000012.1"/>
</dbReference>
<dbReference type="Proteomes" id="UP000886476">
    <property type="component" value="Unassembled WGS sequence"/>
</dbReference>